<protein>
    <submittedName>
        <fullName evidence="3">Homeobox-leucine zipper protein HDG11</fullName>
    </submittedName>
</protein>
<reference evidence="3 4" key="1">
    <citation type="journal article" date="2018" name="Mol. Plant">
        <title>The genome of Artemisia annua provides insight into the evolution of Asteraceae family and artemisinin biosynthesis.</title>
        <authorList>
            <person name="Shen Q."/>
            <person name="Zhang L."/>
            <person name="Liao Z."/>
            <person name="Wang S."/>
            <person name="Yan T."/>
            <person name="Shi P."/>
            <person name="Liu M."/>
            <person name="Fu X."/>
            <person name="Pan Q."/>
            <person name="Wang Y."/>
            <person name="Lv Z."/>
            <person name="Lu X."/>
            <person name="Zhang F."/>
            <person name="Jiang W."/>
            <person name="Ma Y."/>
            <person name="Chen M."/>
            <person name="Hao X."/>
            <person name="Li L."/>
            <person name="Tang Y."/>
            <person name="Lv G."/>
            <person name="Zhou Y."/>
            <person name="Sun X."/>
            <person name="Brodelius P.E."/>
            <person name="Rose J.K.C."/>
            <person name="Tang K."/>
        </authorList>
    </citation>
    <scope>NUCLEOTIDE SEQUENCE [LARGE SCALE GENOMIC DNA]</scope>
    <source>
        <strain evidence="4">cv. Huhao1</strain>
        <tissue evidence="3">Leaf</tissue>
    </source>
</reference>
<name>A0A2U1KN71_ARTAN</name>
<dbReference type="PROSITE" id="PS50848">
    <property type="entry name" value="START"/>
    <property type="match status" value="1"/>
</dbReference>
<dbReference type="GO" id="GO:0008289">
    <property type="term" value="F:lipid binding"/>
    <property type="evidence" value="ECO:0007669"/>
    <property type="project" value="InterPro"/>
</dbReference>
<dbReference type="Pfam" id="PF01852">
    <property type="entry name" value="START"/>
    <property type="match status" value="1"/>
</dbReference>
<proteinExistence type="predicted"/>
<dbReference type="STRING" id="35608.A0A2U1KN71"/>
<comment type="caution">
    <text evidence="3">The sequence shown here is derived from an EMBL/GenBank/DDBJ whole genome shotgun (WGS) entry which is preliminary data.</text>
</comment>
<accession>A0A2U1KN71</accession>
<keyword evidence="4" id="KW-1185">Reference proteome</keyword>
<organism evidence="3 4">
    <name type="scientific">Artemisia annua</name>
    <name type="common">Sweet wormwood</name>
    <dbReference type="NCBI Taxonomy" id="35608"/>
    <lineage>
        <taxon>Eukaryota</taxon>
        <taxon>Viridiplantae</taxon>
        <taxon>Streptophyta</taxon>
        <taxon>Embryophyta</taxon>
        <taxon>Tracheophyta</taxon>
        <taxon>Spermatophyta</taxon>
        <taxon>Magnoliopsida</taxon>
        <taxon>eudicotyledons</taxon>
        <taxon>Gunneridae</taxon>
        <taxon>Pentapetalae</taxon>
        <taxon>asterids</taxon>
        <taxon>campanulids</taxon>
        <taxon>Asterales</taxon>
        <taxon>Asteraceae</taxon>
        <taxon>Asteroideae</taxon>
        <taxon>Anthemideae</taxon>
        <taxon>Artemisiinae</taxon>
        <taxon>Artemisia</taxon>
    </lineage>
</organism>
<dbReference type="Proteomes" id="UP000245207">
    <property type="component" value="Unassembled WGS sequence"/>
</dbReference>
<dbReference type="Gene3D" id="3.30.530.20">
    <property type="match status" value="1"/>
</dbReference>
<dbReference type="AlphaFoldDB" id="A0A2U1KN71"/>
<dbReference type="InterPro" id="IPR023393">
    <property type="entry name" value="START-like_dom_sf"/>
</dbReference>
<dbReference type="InterPro" id="IPR042160">
    <property type="entry name" value="HD-Zip_IV"/>
</dbReference>
<keyword evidence="3" id="KW-0238">DNA-binding</keyword>
<dbReference type="PANTHER" id="PTHR45654">
    <property type="entry name" value="HOMEOBOX-LEUCINE ZIPPER PROTEIN MERISTEM L1"/>
    <property type="match status" value="1"/>
</dbReference>
<dbReference type="EMBL" id="PKPP01015872">
    <property type="protein sequence ID" value="PWA38216.1"/>
    <property type="molecule type" value="Genomic_DNA"/>
</dbReference>
<sequence length="325" mass="37317">MVAKEETIAVLSPGSSEDNPDGSLKLMYKELQVTSPLVAKRKFTCLRTCKQIDQGTWVVADISYEPILNLNGYHSNYRRLPSGCLIQSISEKLSKVTWVEHMEVEETMPNHTLYDHLIRSGLAFGAERMLACLERWHEKMSHLNDICRIRTPDLEGKVKGIRAIASGIGKPLIMEKTTTRMCYEGETVDNENVISNEKDNGKSPKSAWTPNKEDTERLRKSANKFVVLEEIEDVEVQEVQEKNGRNTVDKFVKYQRQPTLEESKNWSKEMFSYFKKQWEAMWNKDEEEIEDVYERRSGIACTMAANEVNGKVNDLLDRDLGLLNS</sequence>
<dbReference type="OrthoDB" id="1569773at2759"/>
<keyword evidence="3" id="KW-0371">Homeobox</keyword>
<dbReference type="PANTHER" id="PTHR45654:SF1">
    <property type="entry name" value="HOMEOBOX-LEUCINE ZIPPER PROTEIN HDG11"/>
    <property type="match status" value="1"/>
</dbReference>
<dbReference type="InterPro" id="IPR002913">
    <property type="entry name" value="START_lipid-bd_dom"/>
</dbReference>
<evidence type="ECO:0000313" key="4">
    <source>
        <dbReference type="Proteomes" id="UP000245207"/>
    </source>
</evidence>
<feature type="region of interest" description="Disordered" evidence="1">
    <location>
        <begin position="193"/>
        <end position="215"/>
    </location>
</feature>
<feature type="domain" description="START" evidence="2">
    <location>
        <begin position="1"/>
        <end position="142"/>
    </location>
</feature>
<gene>
    <name evidence="3" type="ORF">CTI12_AA583070</name>
</gene>
<dbReference type="SUPFAM" id="SSF55961">
    <property type="entry name" value="Bet v1-like"/>
    <property type="match status" value="1"/>
</dbReference>
<evidence type="ECO:0000259" key="2">
    <source>
        <dbReference type="PROSITE" id="PS50848"/>
    </source>
</evidence>
<dbReference type="GO" id="GO:0003677">
    <property type="term" value="F:DNA binding"/>
    <property type="evidence" value="ECO:0007669"/>
    <property type="project" value="UniProtKB-KW"/>
</dbReference>
<evidence type="ECO:0000256" key="1">
    <source>
        <dbReference type="SAM" id="MobiDB-lite"/>
    </source>
</evidence>
<evidence type="ECO:0000313" key="3">
    <source>
        <dbReference type="EMBL" id="PWA38216.1"/>
    </source>
</evidence>